<gene>
    <name evidence="2" type="ORF">CRP01_05130</name>
</gene>
<accession>A0A2D0NGH3</accession>
<name>A0A2D0NGH3_FLAN2</name>
<evidence type="ECO:0000256" key="1">
    <source>
        <dbReference type="SAM" id="SignalP"/>
    </source>
</evidence>
<reference evidence="2 3" key="1">
    <citation type="submission" date="2017-10" db="EMBL/GenBank/DDBJ databases">
        <title>The draft genome sequence of Lewinella nigricans NBRC 102662.</title>
        <authorList>
            <person name="Wang K."/>
        </authorList>
    </citation>
    <scope>NUCLEOTIDE SEQUENCE [LARGE SCALE GENOMIC DNA]</scope>
    <source>
        <strain evidence="2 3">NBRC 102662</strain>
    </source>
</reference>
<dbReference type="AlphaFoldDB" id="A0A2D0NGH3"/>
<dbReference type="EMBL" id="PDUD01000009">
    <property type="protein sequence ID" value="PHN07486.1"/>
    <property type="molecule type" value="Genomic_DNA"/>
</dbReference>
<dbReference type="RefSeq" id="WP_099148936.1">
    <property type="nucleotide sequence ID" value="NZ_PDUD01000009.1"/>
</dbReference>
<protein>
    <submittedName>
        <fullName evidence="2">Uncharacterized protein</fullName>
    </submittedName>
</protein>
<evidence type="ECO:0000313" key="3">
    <source>
        <dbReference type="Proteomes" id="UP000223913"/>
    </source>
</evidence>
<organism evidence="2 3">
    <name type="scientific">Flavilitoribacter nigricans (strain ATCC 23147 / DSM 23189 / NBRC 102662 / NCIMB 1420 / SS-2)</name>
    <name type="common">Lewinella nigricans</name>
    <dbReference type="NCBI Taxonomy" id="1122177"/>
    <lineage>
        <taxon>Bacteria</taxon>
        <taxon>Pseudomonadati</taxon>
        <taxon>Bacteroidota</taxon>
        <taxon>Saprospiria</taxon>
        <taxon>Saprospirales</taxon>
        <taxon>Lewinellaceae</taxon>
        <taxon>Flavilitoribacter</taxon>
    </lineage>
</organism>
<comment type="caution">
    <text evidence="2">The sequence shown here is derived from an EMBL/GenBank/DDBJ whole genome shotgun (WGS) entry which is preliminary data.</text>
</comment>
<keyword evidence="1" id="KW-0732">Signal</keyword>
<dbReference type="PROSITE" id="PS51257">
    <property type="entry name" value="PROKAR_LIPOPROTEIN"/>
    <property type="match status" value="1"/>
</dbReference>
<feature type="signal peptide" evidence="1">
    <location>
        <begin position="1"/>
        <end position="21"/>
    </location>
</feature>
<evidence type="ECO:0000313" key="2">
    <source>
        <dbReference type="EMBL" id="PHN07486.1"/>
    </source>
</evidence>
<proteinExistence type="predicted"/>
<dbReference type="Proteomes" id="UP000223913">
    <property type="component" value="Unassembled WGS sequence"/>
</dbReference>
<keyword evidence="3" id="KW-1185">Reference proteome</keyword>
<dbReference type="OrthoDB" id="1445626at2"/>
<feature type="chain" id="PRO_5012542173" evidence="1">
    <location>
        <begin position="22"/>
        <end position="219"/>
    </location>
</feature>
<sequence>MRHLKLGSSILFLAGSLFLFIACQKNSLADAANELSVVHTPDQVDLDRDLLQYRHGTHEIPFKATFYTNRVPELLGEVDCLLPEYQDPNYQRGGGQGTHLGKFKTVLTFCSTAGGFYGGGSGYLEAANGDRLYIKIPSGQVKLPLPEPHPVYDAYFKDEFLVDGGTGRFAGASGSGTTNSLVDLWNEDYPPGPVIIPDHRTDHVWTGTLILPNANKRKN</sequence>